<keyword evidence="3" id="KW-1185">Reference proteome</keyword>
<dbReference type="AlphaFoldDB" id="A0A4R5M654"/>
<gene>
    <name evidence="2" type="ORF">EYW47_22000</name>
</gene>
<dbReference type="EMBL" id="SMRP01000011">
    <property type="protein sequence ID" value="TDG21539.1"/>
    <property type="molecule type" value="Genomic_DNA"/>
</dbReference>
<dbReference type="Pfam" id="PF01593">
    <property type="entry name" value="Amino_oxidase"/>
    <property type="match status" value="1"/>
</dbReference>
<dbReference type="NCBIfam" id="TIGR03467">
    <property type="entry name" value="HpnE"/>
    <property type="match status" value="1"/>
</dbReference>
<reference evidence="2 3" key="1">
    <citation type="submission" date="2019-03" db="EMBL/GenBank/DDBJ databases">
        <title>Paraburkholderia sp. 4M-K11, isolated from subtropical forest soil.</title>
        <authorList>
            <person name="Gao Z.-H."/>
            <person name="Qiu L.-H."/>
        </authorList>
    </citation>
    <scope>NUCLEOTIDE SEQUENCE [LARGE SCALE GENOMIC DNA]</scope>
    <source>
        <strain evidence="2 3">4M-K11</strain>
    </source>
</reference>
<evidence type="ECO:0000259" key="1">
    <source>
        <dbReference type="Pfam" id="PF01593"/>
    </source>
</evidence>
<dbReference type="GO" id="GO:0016491">
    <property type="term" value="F:oxidoreductase activity"/>
    <property type="evidence" value="ECO:0007669"/>
    <property type="project" value="InterPro"/>
</dbReference>
<dbReference type="Gene3D" id="3.90.660.10">
    <property type="match status" value="1"/>
</dbReference>
<name>A0A4R5M654_9BURK</name>
<evidence type="ECO:0000313" key="2">
    <source>
        <dbReference type="EMBL" id="TDG21539.1"/>
    </source>
</evidence>
<dbReference type="PANTHER" id="PTHR42923:SF47">
    <property type="entry name" value="BLR3003 PROTEIN"/>
    <property type="match status" value="1"/>
</dbReference>
<dbReference type="PANTHER" id="PTHR42923">
    <property type="entry name" value="PROTOPORPHYRINOGEN OXIDASE"/>
    <property type="match status" value="1"/>
</dbReference>
<dbReference type="RefSeq" id="WP_133196941.1">
    <property type="nucleotide sequence ID" value="NZ_JBHUCW010000033.1"/>
</dbReference>
<dbReference type="Gene3D" id="3.50.50.60">
    <property type="entry name" value="FAD/NAD(P)-binding domain"/>
    <property type="match status" value="2"/>
</dbReference>
<dbReference type="InterPro" id="IPR017830">
    <property type="entry name" value="SQase_HpnE"/>
</dbReference>
<dbReference type="InterPro" id="IPR002937">
    <property type="entry name" value="Amino_oxidase"/>
</dbReference>
<protein>
    <submittedName>
        <fullName evidence="2">FAD-binding protein</fullName>
    </submittedName>
</protein>
<organism evidence="2 3">
    <name type="scientific">Paraburkholderia silviterrae</name>
    <dbReference type="NCBI Taxonomy" id="2528715"/>
    <lineage>
        <taxon>Bacteria</taxon>
        <taxon>Pseudomonadati</taxon>
        <taxon>Pseudomonadota</taxon>
        <taxon>Betaproteobacteria</taxon>
        <taxon>Burkholderiales</taxon>
        <taxon>Burkholderiaceae</taxon>
        <taxon>Paraburkholderia</taxon>
    </lineage>
</organism>
<evidence type="ECO:0000313" key="3">
    <source>
        <dbReference type="Proteomes" id="UP000295722"/>
    </source>
</evidence>
<dbReference type="Proteomes" id="UP000295722">
    <property type="component" value="Unassembled WGS sequence"/>
</dbReference>
<accession>A0A4R5M654</accession>
<sequence length="426" mass="44805">MPRLVHVIGAGLAGLAAAIRLQRRGVQVALHEAASQAGGRCRSYYDRTLAATLDSGNHLVLAGHEETLDYVRTIGAADELAGPAEPAFAFMDLAARSRWTVRFSRSRVPFWIGDANARVPGTKVSDYLALLPLLFAKPGRTMAQTMRCDGLLWERLLRPLFLAALNVEPREASAELAATLLRDVLSAGGEAFRPLVARNGLSSAFVDPALRMLQHGGAAIRLDSRLNEIAYDDAAGRAVALDFESGRVALGADEAVVLAVPAAAAAGLVPALQTPQRHTAVVTVHFAVAPPPGLATPMALVSGTADWLFAGAGRISATIHDAAAAHKHDGFDALDALDALGSEALARRVWADVAGAASLPLEPLPAWQIARDACATFAAVPQEELRRPAARTRWTNLTLAGDWTATGLPATIEGAIRSGHKAADLL</sequence>
<dbReference type="InterPro" id="IPR036188">
    <property type="entry name" value="FAD/NAD-bd_sf"/>
</dbReference>
<dbReference type="InterPro" id="IPR050464">
    <property type="entry name" value="Zeta_carotene_desat/Oxidored"/>
</dbReference>
<dbReference type="OrthoDB" id="7849608at2"/>
<dbReference type="SUPFAM" id="SSF51905">
    <property type="entry name" value="FAD/NAD(P)-binding domain"/>
    <property type="match status" value="1"/>
</dbReference>
<feature type="domain" description="Amine oxidase" evidence="1">
    <location>
        <begin position="12"/>
        <end position="425"/>
    </location>
</feature>
<comment type="caution">
    <text evidence="2">The sequence shown here is derived from an EMBL/GenBank/DDBJ whole genome shotgun (WGS) entry which is preliminary data.</text>
</comment>
<dbReference type="Gene3D" id="3.90.660.20">
    <property type="entry name" value="Protoporphyrinogen oxidase, mitochondrial, domain 2"/>
    <property type="match status" value="1"/>
</dbReference>
<proteinExistence type="predicted"/>